<keyword evidence="2" id="KW-1185">Reference proteome</keyword>
<reference evidence="1" key="1">
    <citation type="submission" date="2017-12" db="EMBL/GenBank/DDBJ databases">
        <title>Pseudomonas sp. MS586 complete sequence.</title>
        <authorList>
            <person name="Lu S."/>
            <person name="Deng P."/>
        </authorList>
    </citation>
    <scope>NUCLEOTIDE SEQUENCE</scope>
    <source>
        <strain evidence="1">MS586</strain>
    </source>
</reference>
<dbReference type="RefSeq" id="WP_190241546.1">
    <property type="nucleotide sequence ID" value="NZ_CP014205.2"/>
</dbReference>
<organism evidence="1 2">
    <name type="scientific">Pseudomonas glycinae</name>
    <dbReference type="NCBI Taxonomy" id="1785145"/>
    <lineage>
        <taxon>Bacteria</taxon>
        <taxon>Pseudomonadati</taxon>
        <taxon>Pseudomonadota</taxon>
        <taxon>Gammaproteobacteria</taxon>
        <taxon>Pseudomonadales</taxon>
        <taxon>Pseudomonadaceae</taxon>
        <taxon>Pseudomonas</taxon>
    </lineage>
</organism>
<sequence length="142" mass="16032">MLVSDDLPTNRNLLQTRRKLFDHAENAQPRADRHLAVSKPVALLKLGALGQERILLISSSLSDRRTLKLFADARKWPIGADLVMSKVLALLKQRALAQERIRLFASSMSEEESQGIRNSTLSGQSVQFFMRGRRRLPQRTPG</sequence>
<accession>A0ABM6QHH3</accession>
<evidence type="ECO:0000313" key="1">
    <source>
        <dbReference type="EMBL" id="AUG97402.1"/>
    </source>
</evidence>
<evidence type="ECO:0000313" key="2">
    <source>
        <dbReference type="Proteomes" id="UP000075187"/>
    </source>
</evidence>
<dbReference type="EMBL" id="CP014205">
    <property type="protein sequence ID" value="AUG97402.1"/>
    <property type="molecule type" value="Genomic_DNA"/>
</dbReference>
<dbReference type="Proteomes" id="UP000075187">
    <property type="component" value="Chromosome"/>
</dbReference>
<name>A0ABM6QHH3_9PSED</name>
<gene>
    <name evidence="1" type="ORF">AWU82_28375</name>
</gene>
<protein>
    <submittedName>
        <fullName evidence="1">Uncharacterized protein</fullName>
    </submittedName>
</protein>
<proteinExistence type="predicted"/>